<evidence type="ECO:0000313" key="1">
    <source>
        <dbReference type="EMBL" id="CAE0360660.1"/>
    </source>
</evidence>
<proteinExistence type="predicted"/>
<sequence>MMIASKFIRFYCVLLVLWSSWSLRIMRRNQITMLRNQDRPELLLFVGKSSVLDNTAGVKRLVGEANDASTPCVWLTREEISSPISNLKATAWPKKTQPLPSPAGLQIIRDSFQIEPDGFGGSSGFGRQLPLPSRPPLPQRCVVFAAEFDACVAGRAAGMRVVGLGDDSLLGSASDVVFYDLDDDDWWCTFDDLYTPGSYWVNPPVPRTVDGYHCDPYTGERIQYTSDGSALEAAVAPLSNEEVAILNDLTAPP</sequence>
<accession>A0A7S3JP83</accession>
<reference evidence="1" key="1">
    <citation type="submission" date="2021-01" db="EMBL/GenBank/DDBJ databases">
        <authorList>
            <person name="Corre E."/>
            <person name="Pelletier E."/>
            <person name="Niang G."/>
            <person name="Scheremetjew M."/>
            <person name="Finn R."/>
            <person name="Kale V."/>
            <person name="Holt S."/>
            <person name="Cochrane G."/>
            <person name="Meng A."/>
            <person name="Brown T."/>
            <person name="Cohen L."/>
        </authorList>
    </citation>
    <scope>NUCLEOTIDE SEQUENCE</scope>
    <source>
        <strain evidence="1">CCMP1510</strain>
    </source>
</reference>
<protein>
    <submittedName>
        <fullName evidence="1">Uncharacterized protein</fullName>
    </submittedName>
</protein>
<dbReference type="AlphaFoldDB" id="A0A7S3JP83"/>
<organism evidence="1">
    <name type="scientific">Aureoumbra lagunensis</name>
    <dbReference type="NCBI Taxonomy" id="44058"/>
    <lineage>
        <taxon>Eukaryota</taxon>
        <taxon>Sar</taxon>
        <taxon>Stramenopiles</taxon>
        <taxon>Ochrophyta</taxon>
        <taxon>Pelagophyceae</taxon>
        <taxon>Pelagomonadales</taxon>
        <taxon>Aureoumbra</taxon>
    </lineage>
</organism>
<gene>
    <name evidence="1" type="ORF">ALAG00032_LOCUS1390</name>
</gene>
<dbReference type="EMBL" id="HBIJ01001977">
    <property type="protein sequence ID" value="CAE0360660.1"/>
    <property type="molecule type" value="Transcribed_RNA"/>
</dbReference>
<name>A0A7S3JP83_9STRA</name>